<reference evidence="3 4" key="1">
    <citation type="submission" date="2014-01" db="EMBL/GenBank/DDBJ databases">
        <title>Sulfitobacter sp. H3 (MCCC 1A00686) Genome Sequencing.</title>
        <authorList>
            <person name="Lai Q."/>
            <person name="Hong Z."/>
        </authorList>
    </citation>
    <scope>NUCLEOTIDE SEQUENCE [LARGE SCALE GENOMIC DNA]</scope>
    <source>
        <strain evidence="3 4">H3</strain>
    </source>
</reference>
<feature type="region of interest" description="Disordered" evidence="1">
    <location>
        <begin position="43"/>
        <end position="81"/>
    </location>
</feature>
<keyword evidence="2" id="KW-1133">Transmembrane helix</keyword>
<name>A0A073JKB3_9RHOB</name>
<accession>A0A073JKB3</accession>
<evidence type="ECO:0000256" key="2">
    <source>
        <dbReference type="SAM" id="Phobius"/>
    </source>
</evidence>
<evidence type="ECO:0008006" key="5">
    <source>
        <dbReference type="Google" id="ProtNLM"/>
    </source>
</evidence>
<feature type="compositionally biased region" description="Basic and acidic residues" evidence="1">
    <location>
        <begin position="60"/>
        <end position="71"/>
    </location>
</feature>
<dbReference type="SUPFAM" id="SSF52096">
    <property type="entry name" value="ClpP/crotonase"/>
    <property type="match status" value="1"/>
</dbReference>
<dbReference type="EMBL" id="JAMD01000001">
    <property type="protein sequence ID" value="KEJ98147.1"/>
    <property type="molecule type" value="Genomic_DNA"/>
</dbReference>
<dbReference type="InterPro" id="IPR029045">
    <property type="entry name" value="ClpP/crotonase-like_dom_sf"/>
</dbReference>
<gene>
    <name evidence="3" type="ORF">SUH3_03890</name>
</gene>
<evidence type="ECO:0000313" key="4">
    <source>
        <dbReference type="Proteomes" id="UP000027746"/>
    </source>
</evidence>
<organism evidence="3 4">
    <name type="scientific">Pseudosulfitobacter pseudonitzschiae</name>
    <dbReference type="NCBI Taxonomy" id="1402135"/>
    <lineage>
        <taxon>Bacteria</taxon>
        <taxon>Pseudomonadati</taxon>
        <taxon>Pseudomonadota</taxon>
        <taxon>Alphaproteobacteria</taxon>
        <taxon>Rhodobacterales</taxon>
        <taxon>Roseobacteraceae</taxon>
        <taxon>Pseudosulfitobacter</taxon>
    </lineage>
</organism>
<dbReference type="RefSeq" id="WP_037921651.1">
    <property type="nucleotide sequence ID" value="NZ_CP054599.1"/>
</dbReference>
<feature type="transmembrane region" description="Helical" evidence="2">
    <location>
        <begin position="12"/>
        <end position="32"/>
    </location>
</feature>
<dbReference type="Proteomes" id="UP000027746">
    <property type="component" value="Unassembled WGS sequence"/>
</dbReference>
<evidence type="ECO:0000256" key="1">
    <source>
        <dbReference type="SAM" id="MobiDB-lite"/>
    </source>
</evidence>
<keyword evidence="4" id="KW-1185">Reference proteome</keyword>
<dbReference type="AlphaFoldDB" id="A0A073JKB3"/>
<dbReference type="GeneID" id="68870700"/>
<dbReference type="Gene3D" id="3.90.226.10">
    <property type="entry name" value="2-enoyl-CoA Hydratase, Chain A, domain 1"/>
    <property type="match status" value="1"/>
</dbReference>
<proteinExistence type="predicted"/>
<protein>
    <recommendedName>
        <fullName evidence="5">Periplasmic protein-like protein</fullName>
    </recommendedName>
</protein>
<dbReference type="OrthoDB" id="5936191at2"/>
<sequence>MTEATASRWPSVGRILSGVLVFQLGLGLLLVIGDMSGAGLSLPSFGPNQPQLTEPVSPGDQRRTFDPDRPRPANPTNPLPGRLTLTALEDSTYRLEGTIAPDDAARIIDLLGEADPVPARLVLQSPGGSVADALELGRYIRANDIATEMRAGEVCYSACPYVLAAGTIRTIADTASVGVHQHYFGQSTILPASFAVEDIQRGQGEVMIYLDEMGIDPLVMQHALTTPPDEIYVLLPEELERYNFIADE</sequence>
<keyword evidence="2" id="KW-0472">Membrane</keyword>
<keyword evidence="2" id="KW-0812">Transmembrane</keyword>
<comment type="caution">
    <text evidence="3">The sequence shown here is derived from an EMBL/GenBank/DDBJ whole genome shotgun (WGS) entry which is preliminary data.</text>
</comment>
<evidence type="ECO:0000313" key="3">
    <source>
        <dbReference type="EMBL" id="KEJ98147.1"/>
    </source>
</evidence>